<dbReference type="AlphaFoldDB" id="A0A0N0RYI1"/>
<proteinExistence type="predicted"/>
<organism evidence="1 2">
    <name type="scientific">Penicillium nordicum</name>
    <dbReference type="NCBI Taxonomy" id="229535"/>
    <lineage>
        <taxon>Eukaryota</taxon>
        <taxon>Fungi</taxon>
        <taxon>Dikarya</taxon>
        <taxon>Ascomycota</taxon>
        <taxon>Pezizomycotina</taxon>
        <taxon>Eurotiomycetes</taxon>
        <taxon>Eurotiomycetidae</taxon>
        <taxon>Eurotiales</taxon>
        <taxon>Aspergillaceae</taxon>
        <taxon>Penicillium</taxon>
    </lineage>
</organism>
<gene>
    <name evidence="1" type="ORF">ACN38_g7354</name>
</gene>
<comment type="caution">
    <text evidence="1">The sequence shown here is derived from an EMBL/GenBank/DDBJ whole genome shotgun (WGS) entry which is preliminary data.</text>
</comment>
<evidence type="ECO:0000313" key="1">
    <source>
        <dbReference type="EMBL" id="KOS41753.1"/>
    </source>
</evidence>
<evidence type="ECO:0000313" key="2">
    <source>
        <dbReference type="Proteomes" id="UP000037696"/>
    </source>
</evidence>
<reference evidence="1 2" key="1">
    <citation type="submission" date="2015-08" db="EMBL/GenBank/DDBJ databases">
        <title>Genome sequencing of Penicillium nordicum.</title>
        <authorList>
            <person name="Nguyen H.D."/>
            <person name="Seifert K.A."/>
        </authorList>
    </citation>
    <scope>NUCLEOTIDE SEQUENCE [LARGE SCALE GENOMIC DNA]</scope>
    <source>
        <strain evidence="1 2">DAOMC 185683</strain>
    </source>
</reference>
<dbReference type="EMBL" id="LHQQ01000123">
    <property type="protein sequence ID" value="KOS41753.1"/>
    <property type="molecule type" value="Genomic_DNA"/>
</dbReference>
<name>A0A0N0RYI1_9EURO</name>
<accession>A0A0N0RYI1</accession>
<dbReference type="Proteomes" id="UP000037696">
    <property type="component" value="Unassembled WGS sequence"/>
</dbReference>
<keyword evidence="2" id="KW-1185">Reference proteome</keyword>
<protein>
    <submittedName>
        <fullName evidence="1">Uncharacterized protein</fullName>
    </submittedName>
</protein>
<sequence>MGRRLTSAPFLTSATIVNAINYNLISLCSQTLHHFILQNNLVYIEIVQRLQSSHPVEESSSVTLWH</sequence>